<organism evidence="3">
    <name type="scientific">viral metagenome</name>
    <dbReference type="NCBI Taxonomy" id="1070528"/>
    <lineage>
        <taxon>unclassified sequences</taxon>
        <taxon>metagenomes</taxon>
        <taxon>organismal metagenomes</taxon>
    </lineage>
</organism>
<evidence type="ECO:0000256" key="2">
    <source>
        <dbReference type="SAM" id="Phobius"/>
    </source>
</evidence>
<protein>
    <submittedName>
        <fullName evidence="3">Uncharacterized protein</fullName>
    </submittedName>
</protein>
<evidence type="ECO:0000313" key="3">
    <source>
        <dbReference type="EMBL" id="QHU21850.1"/>
    </source>
</evidence>
<keyword evidence="2" id="KW-0812">Transmembrane</keyword>
<feature type="region of interest" description="Disordered" evidence="1">
    <location>
        <begin position="296"/>
        <end position="407"/>
    </location>
</feature>
<feature type="region of interest" description="Disordered" evidence="1">
    <location>
        <begin position="496"/>
        <end position="517"/>
    </location>
</feature>
<feature type="compositionally biased region" description="Polar residues" evidence="1">
    <location>
        <begin position="498"/>
        <end position="517"/>
    </location>
</feature>
<keyword evidence="2" id="KW-0472">Membrane</keyword>
<dbReference type="EMBL" id="MN740992">
    <property type="protein sequence ID" value="QHU21850.1"/>
    <property type="molecule type" value="Genomic_DNA"/>
</dbReference>
<name>A0A6C0KYW7_9ZZZZ</name>
<dbReference type="AlphaFoldDB" id="A0A6C0KYW7"/>
<reference evidence="3" key="1">
    <citation type="journal article" date="2020" name="Nature">
        <title>Giant virus diversity and host interactions through global metagenomics.</title>
        <authorList>
            <person name="Schulz F."/>
            <person name="Roux S."/>
            <person name="Paez-Espino D."/>
            <person name="Jungbluth S."/>
            <person name="Walsh D.A."/>
            <person name="Denef V.J."/>
            <person name="McMahon K.D."/>
            <person name="Konstantinidis K.T."/>
            <person name="Eloe-Fadrosh E.A."/>
            <person name="Kyrpides N.C."/>
            <person name="Woyke T."/>
        </authorList>
    </citation>
    <scope>NUCLEOTIDE SEQUENCE</scope>
    <source>
        <strain evidence="3">GVMAG-S-3300013286-35</strain>
    </source>
</reference>
<feature type="compositionally biased region" description="Low complexity" evidence="1">
    <location>
        <begin position="305"/>
        <end position="405"/>
    </location>
</feature>
<sequence length="517" mass="54145">MSSFLKALVFIVSVTRAGSTITSDTGCSCVVIKTAITAPGAATTVAAGCSTRLDWLGQQSQWCLTDQTLAQCGTMQPGFGYVDSCQSATIAIFNVAPPTQLEWDQTPTTYYTGQLVNTSWTTTNIQTDEQFKVTFLGRTVTTTVNNSAGFFQWCLSDATSSVTTVPSPIQITSITNPAITANSTAISVIQSKVQNVNVYNNGTLVNTGTVTIMGQNVSVTWRGLGEAQIGLATVVIKSSFGGGGGTTVGTQLVNITATGNTTAFYNLPMTFTPNGFTTYSAQITINGPSNPYTASSPGFKLAAGPSPSTTPSATPTQTPSQTASLSFGASPSSTPTPSKTSSPTPTPSLTPSLSTGATASNTPTISVTSSITPSQTPTISISSSPSVSSTTSPSLSSTTTPNQTPAPSVDILAITRAAAEAESKKIGAIAGGAVGGLVFIGLFGFMAYKAYERKQQRERRLRKHRATIQANERAGVYGVHDPERREPQTVVYQVQHMPRQNNRQQLAGYQSRNLNRR</sequence>
<evidence type="ECO:0000256" key="1">
    <source>
        <dbReference type="SAM" id="MobiDB-lite"/>
    </source>
</evidence>
<keyword evidence="2" id="KW-1133">Transmembrane helix</keyword>
<feature type="transmembrane region" description="Helical" evidence="2">
    <location>
        <begin position="426"/>
        <end position="451"/>
    </location>
</feature>
<proteinExistence type="predicted"/>
<accession>A0A6C0KYW7</accession>